<name>A0A5A9PHM9_9TELE</name>
<evidence type="ECO:0000256" key="2">
    <source>
        <dbReference type="ARBA" id="ARBA00023043"/>
    </source>
</evidence>
<protein>
    <submittedName>
        <fullName evidence="7">Ankyrin repeat domain-containing protein SOWAHA</fullName>
    </submittedName>
</protein>
<dbReference type="Pfam" id="PF25877">
    <property type="entry name" value="WHD_SOWAH"/>
    <property type="match status" value="1"/>
</dbReference>
<feature type="compositionally biased region" description="Basic and acidic residues" evidence="5">
    <location>
        <begin position="96"/>
        <end position="113"/>
    </location>
</feature>
<keyword evidence="1" id="KW-0677">Repeat</keyword>
<dbReference type="PRINTS" id="PR01415">
    <property type="entry name" value="ANKYRIN"/>
</dbReference>
<dbReference type="InterPro" id="IPR036770">
    <property type="entry name" value="Ankyrin_rpt-contain_sf"/>
</dbReference>
<reference evidence="7 8" key="1">
    <citation type="journal article" date="2019" name="Mol. Ecol. Resour.">
        <title>Chromosome-level genome assembly of Triplophysa tibetana, a fish adapted to the harsh high-altitude environment of the Tibetan Plateau.</title>
        <authorList>
            <person name="Yang X."/>
            <person name="Liu H."/>
            <person name="Ma Z."/>
            <person name="Zou Y."/>
            <person name="Zou M."/>
            <person name="Mao Y."/>
            <person name="Li X."/>
            <person name="Wang H."/>
            <person name="Chen T."/>
            <person name="Wang W."/>
            <person name="Yang R."/>
        </authorList>
    </citation>
    <scope>NUCLEOTIDE SEQUENCE [LARGE SCALE GENOMIC DNA]</scope>
    <source>
        <strain evidence="7">TTIB1903HZAU</strain>
        <tissue evidence="7">Muscle</tissue>
    </source>
</reference>
<dbReference type="SMART" id="SM00248">
    <property type="entry name" value="ANK"/>
    <property type="match status" value="2"/>
</dbReference>
<evidence type="ECO:0000256" key="1">
    <source>
        <dbReference type="ARBA" id="ARBA00022737"/>
    </source>
</evidence>
<keyword evidence="8" id="KW-1185">Reference proteome</keyword>
<comment type="caution">
    <text evidence="7">The sequence shown here is derived from an EMBL/GenBank/DDBJ whole genome shotgun (WGS) entry which is preliminary data.</text>
</comment>
<dbReference type="EMBL" id="SOYY01000006">
    <property type="protein sequence ID" value="KAA0720476.1"/>
    <property type="molecule type" value="Genomic_DNA"/>
</dbReference>
<sequence>MFMFDTYKEMDLTQEAILNTLIEGNGKVMNVELLRKFKEHLNCSDPAEKKQNRDLFKTIVNNIAIVKEFQETKYIVLRKVYHHLLDSNTDQNTPNEKQEKEDEDGSHPEEHQGEQNAPPQYVEGKGSDLKRSPSSVSFITAALENSKKVNFKPLRSFPFSVPLKSDPDNSHGAVCPSKKEVKANKPYMLPLRMPPVDIIHNKQTAPEHLDNEQKPHSSPRCKRKPTDGVVSTSGYPQLQRHFKTPKQEEPKDHFPLDSLEHKWLVKSAAGHWSQVYGLLLKDAHLAEKKDFMSGFTALHWAVKSGNHEMVSNIIRESRESDCGVDINAKSHGGYTPLHIAALHNHLKLIELLLNYGANRNVRDNCGKKAYHYLPNGVPIQLKELLGDPMVNHQEVHQVREEFDPYKHLKTPYRLFPSHTMGLKKKNKARGSVTSLCEDGRDEKNEPVLHKQRIFSDVFN</sequence>
<dbReference type="Pfam" id="PF12796">
    <property type="entry name" value="Ank_2"/>
    <property type="match status" value="1"/>
</dbReference>
<organism evidence="7 8">
    <name type="scientific">Triplophysa tibetana</name>
    <dbReference type="NCBI Taxonomy" id="1572043"/>
    <lineage>
        <taxon>Eukaryota</taxon>
        <taxon>Metazoa</taxon>
        <taxon>Chordata</taxon>
        <taxon>Craniata</taxon>
        <taxon>Vertebrata</taxon>
        <taxon>Euteleostomi</taxon>
        <taxon>Actinopterygii</taxon>
        <taxon>Neopterygii</taxon>
        <taxon>Teleostei</taxon>
        <taxon>Ostariophysi</taxon>
        <taxon>Cypriniformes</taxon>
        <taxon>Nemacheilidae</taxon>
        <taxon>Triplophysa</taxon>
    </lineage>
</organism>
<dbReference type="AlphaFoldDB" id="A0A5A9PHM9"/>
<evidence type="ECO:0000256" key="5">
    <source>
        <dbReference type="SAM" id="MobiDB-lite"/>
    </source>
</evidence>
<feature type="domain" description="SOWAHA-C winged helix-turn-helix" evidence="6">
    <location>
        <begin position="11"/>
        <end position="96"/>
    </location>
</feature>
<feature type="repeat" description="ANK" evidence="4">
    <location>
        <begin position="332"/>
        <end position="364"/>
    </location>
</feature>
<accession>A0A5A9PHM9</accession>
<keyword evidence="2 4" id="KW-0040">ANK repeat</keyword>
<comment type="similarity">
    <text evidence="3">Belongs to the SOWAH family.</text>
</comment>
<evidence type="ECO:0000259" key="6">
    <source>
        <dbReference type="Pfam" id="PF25877"/>
    </source>
</evidence>
<evidence type="ECO:0000313" key="8">
    <source>
        <dbReference type="Proteomes" id="UP000324632"/>
    </source>
</evidence>
<feature type="compositionally biased region" description="Basic and acidic residues" evidence="5">
    <location>
        <begin position="206"/>
        <end position="215"/>
    </location>
</feature>
<evidence type="ECO:0000256" key="3">
    <source>
        <dbReference type="ARBA" id="ARBA00038122"/>
    </source>
</evidence>
<dbReference type="PANTHER" id="PTHR14491:SF2">
    <property type="entry name" value="ANKYRIN REPEAT DOMAIN-CONTAINING PROTEIN SOWAHA"/>
    <property type="match status" value="1"/>
</dbReference>
<proteinExistence type="inferred from homology"/>
<gene>
    <name evidence="7" type="ORF">E1301_Tti019821</name>
</gene>
<dbReference type="Proteomes" id="UP000324632">
    <property type="component" value="Chromosome 6"/>
</dbReference>
<dbReference type="InterPro" id="IPR058889">
    <property type="entry name" value="WHD_SOWAHA-C"/>
</dbReference>
<dbReference type="PROSITE" id="PS50297">
    <property type="entry name" value="ANK_REP_REGION"/>
    <property type="match status" value="1"/>
</dbReference>
<evidence type="ECO:0000256" key="4">
    <source>
        <dbReference type="PROSITE-ProRule" id="PRU00023"/>
    </source>
</evidence>
<dbReference type="SUPFAM" id="SSF48403">
    <property type="entry name" value="Ankyrin repeat"/>
    <property type="match status" value="1"/>
</dbReference>
<dbReference type="Gene3D" id="1.25.40.20">
    <property type="entry name" value="Ankyrin repeat-containing domain"/>
    <property type="match status" value="1"/>
</dbReference>
<feature type="region of interest" description="Disordered" evidence="5">
    <location>
        <begin position="206"/>
        <end position="253"/>
    </location>
</feature>
<dbReference type="PROSITE" id="PS50088">
    <property type="entry name" value="ANK_REPEAT"/>
    <property type="match status" value="1"/>
</dbReference>
<evidence type="ECO:0000313" key="7">
    <source>
        <dbReference type="EMBL" id="KAA0720476.1"/>
    </source>
</evidence>
<feature type="region of interest" description="Disordered" evidence="5">
    <location>
        <begin position="87"/>
        <end position="132"/>
    </location>
</feature>
<dbReference type="PANTHER" id="PTHR14491">
    <property type="entry name" value="SOSONDOWAH, ISOFORM G"/>
    <property type="match status" value="1"/>
</dbReference>
<dbReference type="InterPro" id="IPR002110">
    <property type="entry name" value="Ankyrin_rpt"/>
</dbReference>